<evidence type="ECO:0000313" key="7">
    <source>
        <dbReference type="Proteomes" id="UP000036503"/>
    </source>
</evidence>
<sequence>MNAIKSKVTRMVLSKKLELAMRHMRDDPTTGMHNVMALASTYFNSSFYDRNLLGKNAFSYMREYLQKPQSKWWKYARNLLQDTDLHVLKTFILNMAYEAGYRGNNLRHQLMVSQKCNIPWAILFDPTSMCNMNCTGCWATEYEHTMNLSNEDMNSLVRQGEAVGCHFYLLTGGEPLIRKNDIITLAKKHPTSEFHVFTNGTLITDAFCESAVTVGNLSFSLSVEGFEAANDERRGRGSFQRTMKAMEILRRHRLLFGISVCYTRLNYKDVTSDDFFDMVIRAGCKYACFFHYMPVGNDAATDLLLTPEERTYVYHRVREIRSEQCPKLFFTIDFQNDGELINGCIAGGRSYLHVNANGDIEPCVFIHYSDTNIHTGTLLQALQNPLCMAYHKCQPFNDNLLRPCPMLENPAILPKIIHESNAPSTDLQSPESLEHLCEKCQKYAKRWKSAAAVLWRDRGHETNHRSH</sequence>
<dbReference type="EMBL" id="LEKT01000021">
    <property type="protein sequence ID" value="KMO86515.1"/>
    <property type="molecule type" value="Genomic_DNA"/>
</dbReference>
<dbReference type="CDD" id="cd21128">
    <property type="entry name" value="SPASM_rSAM"/>
    <property type="match status" value="1"/>
</dbReference>
<dbReference type="SFLD" id="SFLDG01067">
    <property type="entry name" value="SPASM/twitch_domain_containing"/>
    <property type="match status" value="1"/>
</dbReference>
<dbReference type="PANTHER" id="PTHR43524:SF1">
    <property type="entry name" value="RADICAL SAM SUPERFAMILY PROTEIN"/>
    <property type="match status" value="1"/>
</dbReference>
<organism evidence="6 7">
    <name type="scientific">Megasphaera cerevisiae DSM 20462</name>
    <dbReference type="NCBI Taxonomy" id="1122219"/>
    <lineage>
        <taxon>Bacteria</taxon>
        <taxon>Bacillati</taxon>
        <taxon>Bacillota</taxon>
        <taxon>Negativicutes</taxon>
        <taxon>Veillonellales</taxon>
        <taxon>Veillonellaceae</taxon>
        <taxon>Megasphaera</taxon>
    </lineage>
</organism>
<keyword evidence="4" id="KW-0411">Iron-sulfur</keyword>
<keyword evidence="2" id="KW-0479">Metal-binding</keyword>
<dbReference type="PATRIC" id="fig|1122219.3.peg.1226"/>
<dbReference type="RefSeq" id="WP_048514265.1">
    <property type="nucleotide sequence ID" value="NZ_FUXD01000021.1"/>
</dbReference>
<keyword evidence="3" id="KW-0408">Iron</keyword>
<dbReference type="Pfam" id="PF04055">
    <property type="entry name" value="Radical_SAM"/>
    <property type="match status" value="1"/>
</dbReference>
<dbReference type="FunCoup" id="A0A0J6WSP3">
    <property type="interactions" value="12"/>
</dbReference>
<keyword evidence="7" id="KW-1185">Reference proteome</keyword>
<evidence type="ECO:0000256" key="3">
    <source>
        <dbReference type="ARBA" id="ARBA00023004"/>
    </source>
</evidence>
<dbReference type="InterPro" id="IPR013785">
    <property type="entry name" value="Aldolase_TIM"/>
</dbReference>
<dbReference type="InterPro" id="IPR058240">
    <property type="entry name" value="rSAM_sf"/>
</dbReference>
<dbReference type="InterPro" id="IPR007197">
    <property type="entry name" value="rSAM"/>
</dbReference>
<dbReference type="AlphaFoldDB" id="A0A0J6WSP3"/>
<dbReference type="SUPFAM" id="SSF102114">
    <property type="entry name" value="Radical SAM enzymes"/>
    <property type="match status" value="1"/>
</dbReference>
<reference evidence="6 7" key="1">
    <citation type="submission" date="2015-06" db="EMBL/GenBank/DDBJ databases">
        <title>Draft genome sequence of beer spoilage bacterium Megasphaera cerevisiae type strain 20462.</title>
        <authorList>
            <person name="Kutumbaka K."/>
            <person name="Pasmowitz J."/>
            <person name="Mategko J."/>
            <person name="Reyes D."/>
            <person name="Friedrich A."/>
            <person name="Han S."/>
            <person name="Martens-Habbena W."/>
            <person name="Neal-McKinney J."/>
            <person name="Janagama H.K."/>
            <person name="Nadala C."/>
            <person name="Samadpour M."/>
        </authorList>
    </citation>
    <scope>NUCLEOTIDE SEQUENCE [LARGE SCALE GENOMIC DNA]</scope>
    <source>
        <strain evidence="6 7">DSM 20462</strain>
    </source>
</reference>
<keyword evidence="1" id="KW-0949">S-adenosyl-L-methionine</keyword>
<evidence type="ECO:0000313" key="6">
    <source>
        <dbReference type="EMBL" id="KMO86515.1"/>
    </source>
</evidence>
<accession>A0A0J6WSP3</accession>
<proteinExistence type="predicted"/>
<dbReference type="InParanoid" id="A0A0J6WSP3"/>
<dbReference type="GO" id="GO:0051536">
    <property type="term" value="F:iron-sulfur cluster binding"/>
    <property type="evidence" value="ECO:0007669"/>
    <property type="project" value="UniProtKB-KW"/>
</dbReference>
<feature type="domain" description="Radical SAM core" evidence="5">
    <location>
        <begin position="116"/>
        <end position="323"/>
    </location>
</feature>
<dbReference type="STRING" id="39029.BSR42_00165"/>
<dbReference type="GO" id="GO:0003824">
    <property type="term" value="F:catalytic activity"/>
    <property type="evidence" value="ECO:0007669"/>
    <property type="project" value="InterPro"/>
</dbReference>
<name>A0A0J6WSP3_9FIRM</name>
<evidence type="ECO:0000256" key="1">
    <source>
        <dbReference type="ARBA" id="ARBA00022691"/>
    </source>
</evidence>
<evidence type="ECO:0000256" key="4">
    <source>
        <dbReference type="ARBA" id="ARBA00023014"/>
    </source>
</evidence>
<evidence type="ECO:0000256" key="2">
    <source>
        <dbReference type="ARBA" id="ARBA00022723"/>
    </source>
</evidence>
<evidence type="ECO:0000259" key="5">
    <source>
        <dbReference type="PROSITE" id="PS51918"/>
    </source>
</evidence>
<dbReference type="SFLD" id="SFLDS00029">
    <property type="entry name" value="Radical_SAM"/>
    <property type="match status" value="1"/>
</dbReference>
<dbReference type="CDD" id="cd01335">
    <property type="entry name" value="Radical_SAM"/>
    <property type="match status" value="1"/>
</dbReference>
<protein>
    <submittedName>
        <fullName evidence="6">Pyrroloquinoline quinone biosynthesis protein PqqE</fullName>
    </submittedName>
</protein>
<gene>
    <name evidence="6" type="ORF">AB840_07750</name>
</gene>
<dbReference type="GO" id="GO:0046872">
    <property type="term" value="F:metal ion binding"/>
    <property type="evidence" value="ECO:0007669"/>
    <property type="project" value="UniProtKB-KW"/>
</dbReference>
<dbReference type="PANTHER" id="PTHR43524">
    <property type="entry name" value="RADICAL SAM SUPERFAMILY PROTEIN"/>
    <property type="match status" value="1"/>
</dbReference>
<comment type="caution">
    <text evidence="6">The sequence shown here is derived from an EMBL/GenBank/DDBJ whole genome shotgun (WGS) entry which is preliminary data.</text>
</comment>
<dbReference type="Gene3D" id="3.20.20.70">
    <property type="entry name" value="Aldolase class I"/>
    <property type="match status" value="1"/>
</dbReference>
<dbReference type="Proteomes" id="UP000036503">
    <property type="component" value="Unassembled WGS sequence"/>
</dbReference>
<dbReference type="PROSITE" id="PS51918">
    <property type="entry name" value="RADICAL_SAM"/>
    <property type="match status" value="1"/>
</dbReference>